<evidence type="ECO:0000313" key="12">
    <source>
        <dbReference type="EMBL" id="PSU33880.1"/>
    </source>
</evidence>
<dbReference type="GO" id="GO:0046930">
    <property type="term" value="C:pore complex"/>
    <property type="evidence" value="ECO:0007669"/>
    <property type="project" value="UniProtKB-KW"/>
</dbReference>
<dbReference type="GO" id="GO:0009279">
    <property type="term" value="C:cell outer membrane"/>
    <property type="evidence" value="ECO:0007669"/>
    <property type="project" value="UniProtKB-SubCell"/>
</dbReference>
<reference evidence="12 13" key="1">
    <citation type="submission" date="2018-03" db="EMBL/GenBank/DDBJ databases">
        <title>Whole genome sequencing of Histamine producing bacteria.</title>
        <authorList>
            <person name="Butler K."/>
        </authorList>
    </citation>
    <scope>NUCLEOTIDE SEQUENCE [LARGE SCALE GENOMIC DNA]</scope>
    <source>
        <strain evidence="12 13">JCM 13586</strain>
    </source>
</reference>
<evidence type="ECO:0000256" key="8">
    <source>
        <dbReference type="ARBA" id="ARBA00023136"/>
    </source>
</evidence>
<keyword evidence="3" id="KW-1134">Transmembrane beta strand</keyword>
<dbReference type="SUPFAM" id="SSF56935">
    <property type="entry name" value="Porins"/>
    <property type="match status" value="1"/>
</dbReference>
<dbReference type="GO" id="GO:0015288">
    <property type="term" value="F:porin activity"/>
    <property type="evidence" value="ECO:0007669"/>
    <property type="project" value="UniProtKB-KW"/>
</dbReference>
<evidence type="ECO:0000256" key="4">
    <source>
        <dbReference type="ARBA" id="ARBA00022692"/>
    </source>
</evidence>
<keyword evidence="4" id="KW-0812">Transmembrane</keyword>
<accession>A0A2T3IYZ5</accession>
<keyword evidence="13" id="KW-1185">Reference proteome</keyword>
<dbReference type="InterPro" id="IPR023614">
    <property type="entry name" value="Porin_dom_sf"/>
</dbReference>
<gene>
    <name evidence="12" type="ORF">C9I99_10940</name>
</gene>
<dbReference type="Gene3D" id="2.40.160.10">
    <property type="entry name" value="Porin"/>
    <property type="match status" value="1"/>
</dbReference>
<evidence type="ECO:0000256" key="3">
    <source>
        <dbReference type="ARBA" id="ARBA00022452"/>
    </source>
</evidence>
<dbReference type="EMBL" id="PYMH01000004">
    <property type="protein sequence ID" value="PSU33880.1"/>
    <property type="molecule type" value="Genomic_DNA"/>
</dbReference>
<evidence type="ECO:0000256" key="1">
    <source>
        <dbReference type="ARBA" id="ARBA00004571"/>
    </source>
</evidence>
<feature type="domain" description="Porin" evidence="11">
    <location>
        <begin position="11"/>
        <end position="334"/>
    </location>
</feature>
<dbReference type="CDD" id="cd00342">
    <property type="entry name" value="gram_neg_porins"/>
    <property type="match status" value="1"/>
</dbReference>
<evidence type="ECO:0000256" key="5">
    <source>
        <dbReference type="ARBA" id="ARBA00022729"/>
    </source>
</evidence>
<comment type="subcellular location">
    <subcellularLocation>
        <location evidence="1">Cell outer membrane</location>
        <topology evidence="1">Multi-pass membrane protein</topology>
    </subcellularLocation>
</comment>
<keyword evidence="8" id="KW-0472">Membrane</keyword>
<dbReference type="GO" id="GO:0006811">
    <property type="term" value="P:monoatomic ion transport"/>
    <property type="evidence" value="ECO:0007669"/>
    <property type="project" value="UniProtKB-KW"/>
</dbReference>
<comment type="caution">
    <text evidence="12">The sequence shown here is derived from an EMBL/GenBank/DDBJ whole genome shotgun (WGS) entry which is preliminary data.</text>
</comment>
<feature type="chain" id="PRO_5015630880" evidence="10">
    <location>
        <begin position="22"/>
        <end position="352"/>
    </location>
</feature>
<dbReference type="PANTHER" id="PTHR34501:SF2">
    <property type="entry name" value="OUTER MEMBRANE PORIN F-RELATED"/>
    <property type="match status" value="1"/>
</dbReference>
<sequence length="352" mass="38842">MKAKYCAVMCAAALLSSLATANDDIELYGQVAISMYSYAEDGKDTINRLDNESRIGFRGAKELERGPRLIWQIEGNNVGSGENSGDGQLGFRDTFGAFEDDSWGRVQFGRFLTPVYAIIDWPYSNPGLGNVFDWGDDIAGGAYYDRQADQVSWSSPNWNGLTTTLAVGRGNNLENSSSNFYGASVHYNYGPLQLHAGYEYGTERLVELEESGSLMTANSDYQTYVTGFELAFSNGIGLFGAYKVMSADYSDYNNGTSDAGTIEDIIGEKQAQTSYSVGALYDIGFWQFKVGYAANNDLEIDNRKVSGTADNVLSGQAIYFLDDPALLYFRVKKMEINESDITEVRLGVEYYF</sequence>
<keyword evidence="2" id="KW-0813">Transport</keyword>
<dbReference type="RefSeq" id="WP_107348927.1">
    <property type="nucleotide sequence ID" value="NZ_PYMH01000004.1"/>
</dbReference>
<dbReference type="OrthoDB" id="8173690at2"/>
<dbReference type="InterPro" id="IPR050298">
    <property type="entry name" value="Gram-neg_bact_OMP"/>
</dbReference>
<evidence type="ECO:0000256" key="7">
    <source>
        <dbReference type="ARBA" id="ARBA00023114"/>
    </source>
</evidence>
<feature type="signal peptide" evidence="10">
    <location>
        <begin position="1"/>
        <end position="21"/>
    </location>
</feature>
<dbReference type="AlphaFoldDB" id="A0A2T3IYZ5"/>
<protein>
    <submittedName>
        <fullName evidence="12">Porin</fullName>
    </submittedName>
</protein>
<evidence type="ECO:0000256" key="9">
    <source>
        <dbReference type="ARBA" id="ARBA00023237"/>
    </source>
</evidence>
<keyword evidence="5 10" id="KW-0732">Signal</keyword>
<evidence type="ECO:0000256" key="10">
    <source>
        <dbReference type="SAM" id="SignalP"/>
    </source>
</evidence>
<dbReference type="Proteomes" id="UP000241222">
    <property type="component" value="Unassembled WGS sequence"/>
</dbReference>
<dbReference type="PRINTS" id="PR00184">
    <property type="entry name" value="NEISSPPORIN"/>
</dbReference>
<evidence type="ECO:0000256" key="6">
    <source>
        <dbReference type="ARBA" id="ARBA00023065"/>
    </source>
</evidence>
<dbReference type="Pfam" id="PF13609">
    <property type="entry name" value="Porin_4"/>
    <property type="match status" value="1"/>
</dbReference>
<dbReference type="PANTHER" id="PTHR34501">
    <property type="entry name" value="PROTEIN YDDL-RELATED"/>
    <property type="match status" value="1"/>
</dbReference>
<name>A0A2T3IYZ5_9GAMM</name>
<evidence type="ECO:0000313" key="13">
    <source>
        <dbReference type="Proteomes" id="UP000241222"/>
    </source>
</evidence>
<dbReference type="InterPro" id="IPR002299">
    <property type="entry name" value="Porin_Neis"/>
</dbReference>
<keyword evidence="6" id="KW-0406">Ion transport</keyword>
<proteinExistence type="predicted"/>
<evidence type="ECO:0000256" key="2">
    <source>
        <dbReference type="ARBA" id="ARBA00022448"/>
    </source>
</evidence>
<keyword evidence="9" id="KW-0998">Cell outer membrane</keyword>
<organism evidence="12 13">
    <name type="scientific">Photobacterium lutimaris</name>
    <dbReference type="NCBI Taxonomy" id="388278"/>
    <lineage>
        <taxon>Bacteria</taxon>
        <taxon>Pseudomonadati</taxon>
        <taxon>Pseudomonadota</taxon>
        <taxon>Gammaproteobacteria</taxon>
        <taxon>Vibrionales</taxon>
        <taxon>Vibrionaceae</taxon>
        <taxon>Photobacterium</taxon>
    </lineage>
</organism>
<dbReference type="InterPro" id="IPR033900">
    <property type="entry name" value="Gram_neg_porin_domain"/>
</dbReference>
<keyword evidence="7" id="KW-0626">Porin</keyword>
<evidence type="ECO:0000259" key="11">
    <source>
        <dbReference type="Pfam" id="PF13609"/>
    </source>
</evidence>